<name>A0A073K642_9BACI</name>
<sequence length="60" mass="6849">MNEFIRSLIEMIKVIGFYVFGVIVTVYILEPVYNLADVAFQGNVWVICVAVAFILFTVLF</sequence>
<keyword evidence="1" id="KW-0812">Transmembrane</keyword>
<evidence type="ECO:0000313" key="3">
    <source>
        <dbReference type="Proteomes" id="UP000027778"/>
    </source>
</evidence>
<organism evidence="2 3">
    <name type="scientific">Bacillus gaemokensis</name>
    <dbReference type="NCBI Taxonomy" id="574375"/>
    <lineage>
        <taxon>Bacteria</taxon>
        <taxon>Bacillati</taxon>
        <taxon>Bacillota</taxon>
        <taxon>Bacilli</taxon>
        <taxon>Bacillales</taxon>
        <taxon>Bacillaceae</taxon>
        <taxon>Bacillus</taxon>
        <taxon>Bacillus cereus group</taxon>
    </lineage>
</organism>
<protein>
    <submittedName>
        <fullName evidence="2">Uncharacterized protein</fullName>
    </submittedName>
</protein>
<dbReference type="Proteomes" id="UP000027778">
    <property type="component" value="Unassembled WGS sequence"/>
</dbReference>
<keyword evidence="1" id="KW-0472">Membrane</keyword>
<evidence type="ECO:0000256" key="1">
    <source>
        <dbReference type="SAM" id="Phobius"/>
    </source>
</evidence>
<comment type="caution">
    <text evidence="2">The sequence shown here is derived from an EMBL/GenBank/DDBJ whole genome shotgun (WGS) entry which is preliminary data.</text>
</comment>
<dbReference type="RefSeq" id="WP_033678507.1">
    <property type="nucleotide sequence ID" value="NZ_JOTM01000045.1"/>
</dbReference>
<dbReference type="EMBL" id="JOTM01000045">
    <property type="protein sequence ID" value="KEK21986.1"/>
    <property type="molecule type" value="Genomic_DNA"/>
</dbReference>
<proteinExistence type="predicted"/>
<evidence type="ECO:0000313" key="2">
    <source>
        <dbReference type="EMBL" id="KEK21986.1"/>
    </source>
</evidence>
<reference evidence="2 3" key="1">
    <citation type="submission" date="2014-06" db="EMBL/GenBank/DDBJ databases">
        <title>Draft genome sequence of Bacillus gaemokensis JCM 15801 (MCCC 1A00707).</title>
        <authorList>
            <person name="Lai Q."/>
            <person name="Liu Y."/>
            <person name="Shao Z."/>
        </authorList>
    </citation>
    <scope>NUCLEOTIDE SEQUENCE [LARGE SCALE GENOMIC DNA]</scope>
    <source>
        <strain evidence="2 3">JCM 15801</strain>
    </source>
</reference>
<dbReference type="AlphaFoldDB" id="A0A073K642"/>
<gene>
    <name evidence="2" type="ORF">BAGA_22915</name>
</gene>
<dbReference type="OrthoDB" id="2630335at2"/>
<feature type="transmembrane region" description="Helical" evidence="1">
    <location>
        <begin position="39"/>
        <end position="59"/>
    </location>
</feature>
<keyword evidence="1" id="KW-1133">Transmembrane helix</keyword>
<feature type="transmembrane region" description="Helical" evidence="1">
    <location>
        <begin position="12"/>
        <end position="33"/>
    </location>
</feature>
<accession>A0A073K642</accession>
<keyword evidence="3" id="KW-1185">Reference proteome</keyword>